<dbReference type="GO" id="GO:0045259">
    <property type="term" value="C:proton-transporting ATP synthase complex"/>
    <property type="evidence" value="ECO:0007669"/>
    <property type="project" value="UniProtKB-KW"/>
</dbReference>
<evidence type="ECO:0000256" key="9">
    <source>
        <dbReference type="ARBA" id="ARBA00022989"/>
    </source>
</evidence>
<evidence type="ECO:0000256" key="13">
    <source>
        <dbReference type="ARBA" id="ARBA00023310"/>
    </source>
</evidence>
<keyword evidence="13 15" id="KW-0066">ATP synthesis</keyword>
<keyword evidence="12 15" id="KW-0472">Membrane</keyword>
<gene>
    <name evidence="16" type="primary">atp8</name>
</gene>
<dbReference type="EMBL" id="MN922285">
    <property type="protein sequence ID" value="UHB41937.1"/>
    <property type="molecule type" value="Genomic_DNA"/>
</dbReference>
<keyword evidence="10 15" id="KW-0406">Ion transport</keyword>
<keyword evidence="6 15" id="KW-0138">CF(0)</keyword>
<feature type="transmembrane region" description="Helical" evidence="15">
    <location>
        <begin position="6"/>
        <end position="27"/>
    </location>
</feature>
<comment type="function">
    <text evidence="14 15">Mitochondrial membrane ATP synthase (F(1)F(0) ATP synthase or Complex V) produces ATP from ADP in the presence of a proton gradient across the membrane which is generated by electron transport complexes of the respiratory chain. F-type ATPases consist of two structural domains, F(1) - containing the extramembraneous catalytic core and F(0) - containing the membrane proton channel, linked together by a central stalk and a peripheral stalk. During catalysis, ATP synthesis in the catalytic domain of F(1) is coupled via a rotary mechanism of the central stalk subunits to proton translocation. Part of the complex F(0) domain. Minor subunit located with subunit a in the membrane.</text>
</comment>
<comment type="subunit">
    <text evidence="3 15">F-type ATPases have 2 components, CF(1) - the catalytic core - and CF(0) - the membrane proton channel.</text>
</comment>
<keyword evidence="5 15" id="KW-0813">Transport</keyword>
<dbReference type="PANTHER" id="PTHR36101">
    <property type="entry name" value="ATP SYNTHASE PROTEIN 8"/>
    <property type="match status" value="1"/>
</dbReference>
<dbReference type="PANTHER" id="PTHR36101:SF1">
    <property type="entry name" value="ATP SYNTHASE PROTEIN 8"/>
    <property type="match status" value="1"/>
</dbReference>
<evidence type="ECO:0000313" key="16">
    <source>
        <dbReference type="EMBL" id="UHB41937.1"/>
    </source>
</evidence>
<sequence length="55" mass="6467">MPQLVPFYFVNEVTFIFAIIAITVYILSKYILPRFVRLFLSRTFISKLHGNAENN</sequence>
<keyword evidence="11 15" id="KW-0496">Mitochondrion</keyword>
<reference evidence="16" key="1">
    <citation type="submission" date="2020-01" db="EMBL/GenBank/DDBJ databases">
        <title>Characterization of the mitochondrial genome of Diaporthe sp.</title>
        <authorList>
            <person name="Wang X."/>
        </authorList>
    </citation>
    <scope>NUCLEOTIDE SEQUENCE</scope>
</reference>
<geneLocation type="mitochondrion" evidence="16"/>
<evidence type="ECO:0000256" key="3">
    <source>
        <dbReference type="ARBA" id="ARBA00011291"/>
    </source>
</evidence>
<dbReference type="InterPro" id="IPR009230">
    <property type="entry name" value="ATP_synth_su8_fun"/>
</dbReference>
<evidence type="ECO:0000256" key="6">
    <source>
        <dbReference type="ARBA" id="ARBA00022547"/>
    </source>
</evidence>
<keyword evidence="9 15" id="KW-1133">Transmembrane helix</keyword>
<evidence type="ECO:0000256" key="5">
    <source>
        <dbReference type="ARBA" id="ARBA00022448"/>
    </source>
</evidence>
<evidence type="ECO:0000256" key="15">
    <source>
        <dbReference type="RuleBase" id="RU368038"/>
    </source>
</evidence>
<evidence type="ECO:0000256" key="10">
    <source>
        <dbReference type="ARBA" id="ARBA00023065"/>
    </source>
</evidence>
<dbReference type="AlphaFoldDB" id="A0A8K1ZR97"/>
<evidence type="ECO:0000256" key="4">
    <source>
        <dbReference type="ARBA" id="ARBA00019651"/>
    </source>
</evidence>
<protein>
    <recommendedName>
        <fullName evidence="4 15">ATP synthase protein 8</fullName>
    </recommendedName>
</protein>
<evidence type="ECO:0000256" key="11">
    <source>
        <dbReference type="ARBA" id="ARBA00023128"/>
    </source>
</evidence>
<dbReference type="Pfam" id="PF05933">
    <property type="entry name" value="Fun_ATP-synt_8"/>
    <property type="match status" value="1"/>
</dbReference>
<evidence type="ECO:0000256" key="8">
    <source>
        <dbReference type="ARBA" id="ARBA00022781"/>
    </source>
</evidence>
<comment type="similarity">
    <text evidence="2 15">Belongs to the ATPase protein 8 family.</text>
</comment>
<name>A0A8K1ZR97_9PEZI</name>
<proteinExistence type="inferred from homology"/>
<evidence type="ECO:0000256" key="14">
    <source>
        <dbReference type="ARBA" id="ARBA00024864"/>
    </source>
</evidence>
<comment type="subcellular location">
    <subcellularLocation>
        <location evidence="15">Mitochondrion inner membrane</location>
        <topology evidence="15">Single-pass membrane protein</topology>
    </subcellularLocation>
    <subcellularLocation>
        <location evidence="1">Mitochondrion membrane</location>
        <topology evidence="1">Single-pass membrane protein</topology>
    </subcellularLocation>
</comment>
<accession>A0A8K1ZR97</accession>
<keyword evidence="8 15" id="KW-0375">Hydrogen ion transport</keyword>
<evidence type="ECO:0000256" key="7">
    <source>
        <dbReference type="ARBA" id="ARBA00022692"/>
    </source>
</evidence>
<dbReference type="GO" id="GO:0046933">
    <property type="term" value="F:proton-transporting ATP synthase activity, rotational mechanism"/>
    <property type="evidence" value="ECO:0007669"/>
    <property type="project" value="TreeGrafter"/>
</dbReference>
<dbReference type="GO" id="GO:0005743">
    <property type="term" value="C:mitochondrial inner membrane"/>
    <property type="evidence" value="ECO:0007669"/>
    <property type="project" value="UniProtKB-SubCell"/>
</dbReference>
<evidence type="ECO:0000256" key="1">
    <source>
        <dbReference type="ARBA" id="ARBA00004304"/>
    </source>
</evidence>
<evidence type="ECO:0000256" key="12">
    <source>
        <dbReference type="ARBA" id="ARBA00023136"/>
    </source>
</evidence>
<keyword evidence="7 15" id="KW-0812">Transmembrane</keyword>
<evidence type="ECO:0000256" key="2">
    <source>
        <dbReference type="ARBA" id="ARBA00008892"/>
    </source>
</evidence>
<organism evidence="16">
    <name type="scientific">Diaporthe sp</name>
    <dbReference type="NCBI Taxonomy" id="1756133"/>
    <lineage>
        <taxon>Eukaryota</taxon>
        <taxon>Fungi</taxon>
        <taxon>Dikarya</taxon>
        <taxon>Ascomycota</taxon>
        <taxon>Pezizomycotina</taxon>
        <taxon>Sordariomycetes</taxon>
        <taxon>Sordariomycetidae</taxon>
        <taxon>Diaporthales</taxon>
        <taxon>Diaporthaceae</taxon>
        <taxon>Diaporthe</taxon>
    </lineage>
</organism>